<dbReference type="InterPro" id="IPR017941">
    <property type="entry name" value="Rieske_2Fe-2S"/>
</dbReference>
<accession>A0ABZ1W253</accession>
<evidence type="ECO:0000256" key="3">
    <source>
        <dbReference type="ARBA" id="ARBA00023004"/>
    </source>
</evidence>
<keyword evidence="7" id="KW-1133">Transmembrane helix</keyword>
<keyword evidence="2" id="KW-0479">Metal-binding</keyword>
<protein>
    <submittedName>
        <fullName evidence="9">Rieske (2Fe-2S) protein</fullName>
    </submittedName>
</protein>
<gene>
    <name evidence="9" type="ORF">OG469_04865</name>
</gene>
<keyword evidence="7" id="KW-0472">Membrane</keyword>
<dbReference type="PROSITE" id="PS51296">
    <property type="entry name" value="RIESKE"/>
    <property type="match status" value="1"/>
</dbReference>
<reference evidence="9 10" key="1">
    <citation type="submission" date="2022-10" db="EMBL/GenBank/DDBJ databases">
        <title>The complete genomes of actinobacterial strains from the NBC collection.</title>
        <authorList>
            <person name="Joergensen T.S."/>
            <person name="Alvarez Arevalo M."/>
            <person name="Sterndorff E.B."/>
            <person name="Faurdal D."/>
            <person name="Vuksanovic O."/>
            <person name="Mourched A.-S."/>
            <person name="Charusanti P."/>
            <person name="Shaw S."/>
            <person name="Blin K."/>
            <person name="Weber T."/>
        </authorList>
    </citation>
    <scope>NUCLEOTIDE SEQUENCE [LARGE SCALE GENOMIC DNA]</scope>
    <source>
        <strain evidence="9 10">NBC_01247</strain>
    </source>
</reference>
<dbReference type="InterPro" id="IPR036922">
    <property type="entry name" value="Rieske_2Fe-2S_sf"/>
</dbReference>
<evidence type="ECO:0000256" key="1">
    <source>
        <dbReference type="ARBA" id="ARBA00022714"/>
    </source>
</evidence>
<dbReference type="InterPro" id="IPR019251">
    <property type="entry name" value="DUF2231_TM"/>
</dbReference>
<keyword evidence="3" id="KW-0408">Iron</keyword>
<evidence type="ECO:0000256" key="7">
    <source>
        <dbReference type="SAM" id="Phobius"/>
    </source>
</evidence>
<dbReference type="SUPFAM" id="SSF50022">
    <property type="entry name" value="ISP domain"/>
    <property type="match status" value="1"/>
</dbReference>
<comment type="cofactor">
    <cofactor evidence="5">
        <name>[2Fe-2S] cluster</name>
        <dbReference type="ChEBI" id="CHEBI:190135"/>
    </cofactor>
</comment>
<dbReference type="CDD" id="cd03467">
    <property type="entry name" value="Rieske"/>
    <property type="match status" value="1"/>
</dbReference>
<dbReference type="Gene3D" id="2.102.10.10">
    <property type="entry name" value="Rieske [2Fe-2S] iron-sulphur domain"/>
    <property type="match status" value="1"/>
</dbReference>
<keyword evidence="7" id="KW-0812">Transmembrane</keyword>
<evidence type="ECO:0000313" key="9">
    <source>
        <dbReference type="EMBL" id="WUS54902.1"/>
    </source>
</evidence>
<dbReference type="Pfam" id="PF09990">
    <property type="entry name" value="DUF2231"/>
    <property type="match status" value="1"/>
</dbReference>
<evidence type="ECO:0000259" key="8">
    <source>
        <dbReference type="PROSITE" id="PS51296"/>
    </source>
</evidence>
<evidence type="ECO:0000256" key="5">
    <source>
        <dbReference type="ARBA" id="ARBA00034078"/>
    </source>
</evidence>
<dbReference type="PANTHER" id="PTHR21496:SF0">
    <property type="entry name" value="RIESKE DOMAIN-CONTAINING PROTEIN"/>
    <property type="match status" value="1"/>
</dbReference>
<dbReference type="EMBL" id="CP108482">
    <property type="protein sequence ID" value="WUS54902.1"/>
    <property type="molecule type" value="Genomic_DNA"/>
</dbReference>
<name>A0ABZ1W253_9ACTN</name>
<feature type="domain" description="Rieske" evidence="8">
    <location>
        <begin position="203"/>
        <end position="300"/>
    </location>
</feature>
<evidence type="ECO:0000256" key="4">
    <source>
        <dbReference type="ARBA" id="ARBA00023014"/>
    </source>
</evidence>
<proteinExistence type="inferred from homology"/>
<comment type="similarity">
    <text evidence="6">Belongs to the bacterial ring-hydroxylating dioxygenase ferredoxin component family.</text>
</comment>
<feature type="transmembrane region" description="Helical" evidence="7">
    <location>
        <begin position="132"/>
        <end position="151"/>
    </location>
</feature>
<evidence type="ECO:0000256" key="2">
    <source>
        <dbReference type="ARBA" id="ARBA00022723"/>
    </source>
</evidence>
<keyword evidence="1" id="KW-0001">2Fe-2S</keyword>
<evidence type="ECO:0000313" key="10">
    <source>
        <dbReference type="Proteomes" id="UP001432014"/>
    </source>
</evidence>
<keyword evidence="10" id="KW-1185">Reference proteome</keyword>
<organism evidence="9 10">
    <name type="scientific">Kitasatospora herbaricolor</name>
    <dbReference type="NCBI Taxonomy" id="68217"/>
    <lineage>
        <taxon>Bacteria</taxon>
        <taxon>Bacillati</taxon>
        <taxon>Actinomycetota</taxon>
        <taxon>Actinomycetes</taxon>
        <taxon>Kitasatosporales</taxon>
        <taxon>Streptomycetaceae</taxon>
        <taxon>Kitasatospora</taxon>
    </lineage>
</organism>
<evidence type="ECO:0000256" key="6">
    <source>
        <dbReference type="ARBA" id="ARBA00038001"/>
    </source>
</evidence>
<dbReference type="Pfam" id="PF00355">
    <property type="entry name" value="Rieske"/>
    <property type="match status" value="1"/>
</dbReference>
<dbReference type="Proteomes" id="UP001432014">
    <property type="component" value="Chromosome"/>
</dbReference>
<dbReference type="RefSeq" id="WP_329500572.1">
    <property type="nucleotide sequence ID" value="NZ_CP108460.1"/>
</dbReference>
<sequence length="307" mass="31387">MGSFIARITAAARSDGGDDGLGVRALKAFDAVGGAVELDAVTGPLRRVVQGLPLGPLRGVLQGRPLGHPLHPALVHLPLGAWLSAAVLDCVPGSERAARVLVATGVVAVAPTALTGWVDWAEQHEQQMRTGLLHVASIAAAAGLYGASWAARAQGRDGLGRALGFAGLAAAGSGAAVGGHLAFRQATGANKAEPVPRLVEPGWHTLGRAEEFGVGEAARRMIGEVPVLVVREAESLFHVLADRCSHASGPLSQGKVADGCVTCPWHGSVFRLSDGWNVDGPATAPQPRFATRTDAGGDLQARLPDAG</sequence>
<keyword evidence="4" id="KW-0411">Iron-sulfur</keyword>
<dbReference type="PANTHER" id="PTHR21496">
    <property type="entry name" value="FERREDOXIN-RELATED"/>
    <property type="match status" value="1"/>
</dbReference>
<feature type="transmembrane region" description="Helical" evidence="7">
    <location>
        <begin position="163"/>
        <end position="183"/>
    </location>
</feature>